<dbReference type="EC" id="3.4.21.-" evidence="3"/>
<dbReference type="InterPro" id="IPR000667">
    <property type="entry name" value="Peptidase_S13"/>
</dbReference>
<dbReference type="PANTHER" id="PTHR30023:SF0">
    <property type="entry name" value="PENICILLIN-SENSITIVE CARBOXYPEPTIDASE A"/>
    <property type="match status" value="1"/>
</dbReference>
<keyword evidence="2 3" id="KW-0378">Hydrolase</keyword>
<dbReference type="NCBIfam" id="TIGR00666">
    <property type="entry name" value="PBP4"/>
    <property type="match status" value="1"/>
</dbReference>
<dbReference type="GO" id="GO:0006508">
    <property type="term" value="P:proteolysis"/>
    <property type="evidence" value="ECO:0007669"/>
    <property type="project" value="InterPro"/>
</dbReference>
<keyword evidence="3" id="KW-0645">Protease</keyword>
<dbReference type="Gene3D" id="3.40.710.10">
    <property type="entry name" value="DD-peptidase/beta-lactamase superfamily"/>
    <property type="match status" value="2"/>
</dbReference>
<comment type="similarity">
    <text evidence="1">Belongs to the peptidase S13 family.</text>
</comment>
<protein>
    <submittedName>
        <fullName evidence="3">D-alanyl-D-alanine carboxypeptidase/D-alanyl-D-alanine-endopeptidase (Penicillin-binding protein 4)</fullName>
        <ecNumber evidence="3">3.4.16.4</ecNumber>
        <ecNumber evidence="3">3.4.21.-</ecNumber>
    </submittedName>
</protein>
<dbReference type="EMBL" id="JACHGY010000001">
    <property type="protein sequence ID" value="MBB6430851.1"/>
    <property type="molecule type" value="Genomic_DNA"/>
</dbReference>
<keyword evidence="4" id="KW-1185">Reference proteome</keyword>
<dbReference type="PRINTS" id="PR00922">
    <property type="entry name" value="DADACBPTASE3"/>
</dbReference>
<gene>
    <name evidence="3" type="ORF">HNQ40_002657</name>
</gene>
<proteinExistence type="inferred from homology"/>
<name>A0A7X0H9W0_9BACT</name>
<dbReference type="RefSeq" id="WP_184678344.1">
    <property type="nucleotide sequence ID" value="NZ_JACHGY010000001.1"/>
</dbReference>
<dbReference type="PANTHER" id="PTHR30023">
    <property type="entry name" value="D-ALANYL-D-ALANINE CARBOXYPEPTIDASE"/>
    <property type="match status" value="1"/>
</dbReference>
<evidence type="ECO:0000256" key="2">
    <source>
        <dbReference type="ARBA" id="ARBA00022801"/>
    </source>
</evidence>
<organism evidence="3 4">
    <name type="scientific">Algisphaera agarilytica</name>
    <dbReference type="NCBI Taxonomy" id="1385975"/>
    <lineage>
        <taxon>Bacteria</taxon>
        <taxon>Pseudomonadati</taxon>
        <taxon>Planctomycetota</taxon>
        <taxon>Phycisphaerae</taxon>
        <taxon>Phycisphaerales</taxon>
        <taxon>Phycisphaeraceae</taxon>
        <taxon>Algisphaera</taxon>
    </lineage>
</organism>
<reference evidence="3 4" key="1">
    <citation type="submission" date="2020-08" db="EMBL/GenBank/DDBJ databases">
        <title>Genomic Encyclopedia of Type Strains, Phase IV (KMG-IV): sequencing the most valuable type-strain genomes for metagenomic binning, comparative biology and taxonomic classification.</title>
        <authorList>
            <person name="Goeker M."/>
        </authorList>
    </citation>
    <scope>NUCLEOTIDE SEQUENCE [LARGE SCALE GENOMIC DNA]</scope>
    <source>
        <strain evidence="3 4">DSM 103725</strain>
    </source>
</reference>
<dbReference type="GO" id="GO:0000270">
    <property type="term" value="P:peptidoglycan metabolic process"/>
    <property type="evidence" value="ECO:0007669"/>
    <property type="project" value="TreeGrafter"/>
</dbReference>
<dbReference type="Proteomes" id="UP000541810">
    <property type="component" value="Unassembled WGS sequence"/>
</dbReference>
<dbReference type="AlphaFoldDB" id="A0A7X0H9W0"/>
<sequence length="526" mass="56169">MALNRLKLLVLNKKYVGLLLGVAMFLAFTGGGAAADESLAASLNTALSQPSKNKSKVSAVVVDVHTGDTLYANRYANDGFIPASNMKLVTSAVALHTYGPEAKFTTTLAVAGDDLLVIGTGDPAFGDAKLAERDGRTPMSVLDDWAMALRNAGIVKIKGDLVVIDTVFDDKLVHPTWSSNNRLQWYGAPVAGVSFNSNCVDFTFVPTSAGKSATILTVPAEGGFVVQGSVKTVGKDGKHNPVLGKRPAPEKGMSVYTVRGNLKQRSGPHPKPVDDPRLFLGEVLKAHFARHGIEIAGHVRLEERVTSEMAQRSRVIATHQTALPDILGRVNTDSQNMMAEALAKLNGWAYELRQGNLRDRGTWIGGHAAAIAFLKSQGIDTVSVVSADGSGLSRDNRVSAAVLARLLETMLRDHEHSEYYLDSLAVSGVRGSFRKRLKSLTGRVFAKTGTINGVSSLSGYVFADNGRIAAFSILHNGPAGGFRQQQDRAVQAISDWLNDQPGVAIEDPDVVEAMRHVGLLAEPVAQ</sequence>
<dbReference type="EC" id="3.4.16.4" evidence="3"/>
<evidence type="ECO:0000313" key="4">
    <source>
        <dbReference type="Proteomes" id="UP000541810"/>
    </source>
</evidence>
<dbReference type="GO" id="GO:0009002">
    <property type="term" value="F:serine-type D-Ala-D-Ala carboxypeptidase activity"/>
    <property type="evidence" value="ECO:0007669"/>
    <property type="project" value="UniProtKB-EC"/>
</dbReference>
<keyword evidence="3" id="KW-0121">Carboxypeptidase</keyword>
<evidence type="ECO:0000313" key="3">
    <source>
        <dbReference type="EMBL" id="MBB6430851.1"/>
    </source>
</evidence>
<dbReference type="Pfam" id="PF02113">
    <property type="entry name" value="Peptidase_S13"/>
    <property type="match status" value="1"/>
</dbReference>
<dbReference type="Gene3D" id="3.50.80.20">
    <property type="entry name" value="D-Ala-D-Ala carboxypeptidase C, peptidase S13"/>
    <property type="match status" value="1"/>
</dbReference>
<dbReference type="SUPFAM" id="SSF56601">
    <property type="entry name" value="beta-lactamase/transpeptidase-like"/>
    <property type="match status" value="1"/>
</dbReference>
<comment type="caution">
    <text evidence="3">The sequence shown here is derived from an EMBL/GenBank/DDBJ whole genome shotgun (WGS) entry which is preliminary data.</text>
</comment>
<accession>A0A7X0H9W0</accession>
<dbReference type="InterPro" id="IPR012338">
    <property type="entry name" value="Beta-lactam/transpept-like"/>
</dbReference>
<evidence type="ECO:0000256" key="1">
    <source>
        <dbReference type="ARBA" id="ARBA00006096"/>
    </source>
</evidence>